<keyword evidence="3 8" id="KW-0479">Metal-binding</keyword>
<evidence type="ECO:0000256" key="8">
    <source>
        <dbReference type="PIRSR" id="PIRSR000216-1"/>
    </source>
</evidence>
<dbReference type="PANTHER" id="PTHR10371:SF3">
    <property type="entry name" value="NADH DEHYDROGENASE [UBIQUINONE] FLAVOPROTEIN 2, MITOCHONDRIAL"/>
    <property type="match status" value="1"/>
</dbReference>
<dbReference type="InterPro" id="IPR041921">
    <property type="entry name" value="NuoE_N"/>
</dbReference>
<evidence type="ECO:0000256" key="1">
    <source>
        <dbReference type="ARBA" id="ARBA00010643"/>
    </source>
</evidence>
<dbReference type="Gene3D" id="1.10.10.1590">
    <property type="entry name" value="NADH-quinone oxidoreductase subunit E"/>
    <property type="match status" value="1"/>
</dbReference>
<dbReference type="CDD" id="cd03064">
    <property type="entry name" value="TRX_Fd_NuoE"/>
    <property type="match status" value="1"/>
</dbReference>
<evidence type="ECO:0000256" key="2">
    <source>
        <dbReference type="ARBA" id="ARBA00022714"/>
    </source>
</evidence>
<accession>A0A5R9GQJ8</accession>
<comment type="cofactor">
    <cofactor evidence="6">
        <name>[2Fe-2S] cluster</name>
        <dbReference type="ChEBI" id="CHEBI:190135"/>
    </cofactor>
</comment>
<comment type="caution">
    <text evidence="9">The sequence shown here is derived from an EMBL/GenBank/DDBJ whole genome shotgun (WGS) entry which is preliminary data.</text>
</comment>
<dbReference type="InterPro" id="IPR036249">
    <property type="entry name" value="Thioredoxin-like_sf"/>
</dbReference>
<protein>
    <submittedName>
        <fullName evidence="9">NAD(P)H-dependent oxidoreductase subunit E</fullName>
    </submittedName>
</protein>
<dbReference type="Gene3D" id="3.40.30.10">
    <property type="entry name" value="Glutaredoxin"/>
    <property type="match status" value="1"/>
</dbReference>
<name>A0A5R9GQJ8_9PROT</name>
<feature type="binding site" evidence="8">
    <location>
        <position position="131"/>
    </location>
    <ligand>
        <name>[2Fe-2S] cluster</name>
        <dbReference type="ChEBI" id="CHEBI:190135"/>
    </ligand>
</feature>
<comment type="cofactor">
    <cofactor evidence="8">
        <name>[2Fe-2S] cluster</name>
        <dbReference type="ChEBI" id="CHEBI:190135"/>
    </cofactor>
    <text evidence="8">Binds 1 [2Fe-2S] cluster.</text>
</comment>
<evidence type="ECO:0000256" key="5">
    <source>
        <dbReference type="ARBA" id="ARBA00023014"/>
    </source>
</evidence>
<comment type="similarity">
    <text evidence="1">Belongs to the complex I 24 kDa subunit family.</text>
</comment>
<comment type="catalytic activity">
    <reaction evidence="7">
        <text>a quinone + NADH + 5 H(+)(in) = a quinol + NAD(+) + 4 H(+)(out)</text>
        <dbReference type="Rhea" id="RHEA:57888"/>
        <dbReference type="ChEBI" id="CHEBI:15378"/>
        <dbReference type="ChEBI" id="CHEBI:24646"/>
        <dbReference type="ChEBI" id="CHEBI:57540"/>
        <dbReference type="ChEBI" id="CHEBI:57945"/>
        <dbReference type="ChEBI" id="CHEBI:132124"/>
    </reaction>
</comment>
<dbReference type="GO" id="GO:0051537">
    <property type="term" value="F:2 iron, 2 sulfur cluster binding"/>
    <property type="evidence" value="ECO:0007669"/>
    <property type="project" value="UniProtKB-KW"/>
</dbReference>
<dbReference type="GO" id="GO:0046872">
    <property type="term" value="F:metal ion binding"/>
    <property type="evidence" value="ECO:0007669"/>
    <property type="project" value="UniProtKB-KW"/>
</dbReference>
<feature type="binding site" evidence="8">
    <location>
        <position position="135"/>
    </location>
    <ligand>
        <name>[2Fe-2S] cluster</name>
        <dbReference type="ChEBI" id="CHEBI:190135"/>
    </ligand>
</feature>
<dbReference type="GO" id="GO:0003954">
    <property type="term" value="F:NADH dehydrogenase activity"/>
    <property type="evidence" value="ECO:0007669"/>
    <property type="project" value="TreeGrafter"/>
</dbReference>
<dbReference type="Pfam" id="PF01257">
    <property type="entry name" value="2Fe-2S_thioredx"/>
    <property type="match status" value="1"/>
</dbReference>
<keyword evidence="4 8" id="KW-0408">Iron</keyword>
<dbReference type="FunFam" id="1.10.10.1590:FF:000001">
    <property type="entry name" value="NADH-quinone oxidoreductase subunit E"/>
    <property type="match status" value="1"/>
</dbReference>
<gene>
    <name evidence="9" type="ORF">FEF65_04180</name>
</gene>
<dbReference type="SUPFAM" id="SSF52833">
    <property type="entry name" value="Thioredoxin-like"/>
    <property type="match status" value="1"/>
</dbReference>
<evidence type="ECO:0000313" key="10">
    <source>
        <dbReference type="Proteomes" id="UP000306585"/>
    </source>
</evidence>
<dbReference type="InterPro" id="IPR042128">
    <property type="entry name" value="NuoE_dom"/>
</dbReference>
<feature type="binding site" evidence="8">
    <location>
        <position position="95"/>
    </location>
    <ligand>
        <name>[2Fe-2S] cluster</name>
        <dbReference type="ChEBI" id="CHEBI:190135"/>
    </ligand>
</feature>
<reference evidence="9 10" key="1">
    <citation type="journal article" date="2019" name="Appl. Environ. Microbiol.">
        <title>Environmental Evidence and Genomic Insight of Iron-oxidizing Bacteria Preference Towards More Corrosion Resistant Stainless Steel at Higher Salinities.</title>
        <authorList>
            <person name="Garrison C.E."/>
            <person name="Price K.A."/>
            <person name="Field E.K."/>
        </authorList>
    </citation>
    <scope>NUCLEOTIDE SEQUENCE [LARGE SCALE GENOMIC DNA]</scope>
    <source>
        <strain evidence="9 10">P3</strain>
    </source>
</reference>
<dbReference type="Proteomes" id="UP000306585">
    <property type="component" value="Unassembled WGS sequence"/>
</dbReference>
<dbReference type="AlphaFoldDB" id="A0A5R9GQJ8"/>
<evidence type="ECO:0000256" key="7">
    <source>
        <dbReference type="ARBA" id="ARBA00047712"/>
    </source>
</evidence>
<evidence type="ECO:0000256" key="3">
    <source>
        <dbReference type="ARBA" id="ARBA00022723"/>
    </source>
</evidence>
<evidence type="ECO:0000313" key="9">
    <source>
        <dbReference type="EMBL" id="TLS68200.1"/>
    </source>
</evidence>
<keyword evidence="10" id="KW-1185">Reference proteome</keyword>
<keyword evidence="5 8" id="KW-0411">Iron-sulfur</keyword>
<evidence type="ECO:0000256" key="6">
    <source>
        <dbReference type="ARBA" id="ARBA00034078"/>
    </source>
</evidence>
<feature type="binding site" evidence="8">
    <location>
        <position position="90"/>
    </location>
    <ligand>
        <name>[2Fe-2S] cluster</name>
        <dbReference type="ChEBI" id="CHEBI:190135"/>
    </ligand>
</feature>
<keyword evidence="2 8" id="KW-0001">2Fe-2S</keyword>
<dbReference type="PIRSF" id="PIRSF000216">
    <property type="entry name" value="NADH_DH_24kDa"/>
    <property type="match status" value="1"/>
</dbReference>
<dbReference type="NCBIfam" id="TIGR01958">
    <property type="entry name" value="nuoE_fam"/>
    <property type="match status" value="1"/>
</dbReference>
<dbReference type="PANTHER" id="PTHR10371">
    <property type="entry name" value="NADH DEHYDROGENASE UBIQUINONE FLAVOPROTEIN 2, MITOCHONDRIAL"/>
    <property type="match status" value="1"/>
</dbReference>
<dbReference type="OrthoDB" id="5292828at2"/>
<evidence type="ECO:0000256" key="4">
    <source>
        <dbReference type="ARBA" id="ARBA00023004"/>
    </source>
</evidence>
<proteinExistence type="inferred from homology"/>
<sequence>MSAQLNATPHRFSEARLAEIAELVKRYPSAQSALMPVLYMAQEDFGYLSMDVQQHVADVLNLRLMQVREVVTFYTMFREQPCGSYLLEVCTSSGCMLNGAYELVTHMADTLGIKIGETTPDGLFTLTEVECAGACGGAPVVQVNNVYHEKATPESMDALITQVRASGGGK</sequence>
<organism evidence="9 10">
    <name type="scientific">Mariprofundus erugo</name>
    <dbReference type="NCBI Taxonomy" id="2528639"/>
    <lineage>
        <taxon>Bacteria</taxon>
        <taxon>Pseudomonadati</taxon>
        <taxon>Pseudomonadota</taxon>
        <taxon>Candidatius Mariprofundia</taxon>
        <taxon>Mariprofundales</taxon>
        <taxon>Mariprofundaceae</taxon>
        <taxon>Mariprofundus</taxon>
    </lineage>
</organism>
<dbReference type="RefSeq" id="WP_138238535.1">
    <property type="nucleotide sequence ID" value="NZ_VBRY01000003.1"/>
</dbReference>
<dbReference type="EMBL" id="VBRY01000003">
    <property type="protein sequence ID" value="TLS68200.1"/>
    <property type="molecule type" value="Genomic_DNA"/>
</dbReference>
<dbReference type="InterPro" id="IPR002023">
    <property type="entry name" value="NuoE-like"/>
</dbReference>